<comment type="subcellular location">
    <subcellularLocation>
        <location evidence="1">Membrane</location>
        <topology evidence="1">Multi-pass membrane protein</topology>
    </subcellularLocation>
</comment>
<feature type="transmembrane region" description="Helical" evidence="6">
    <location>
        <begin position="275"/>
        <end position="296"/>
    </location>
</feature>
<feature type="transmembrane region" description="Helical" evidence="6">
    <location>
        <begin position="106"/>
        <end position="126"/>
    </location>
</feature>
<dbReference type="PANTHER" id="PTHR22911:SF6">
    <property type="entry name" value="SOLUTE CARRIER FAMILY 35 MEMBER G1"/>
    <property type="match status" value="1"/>
</dbReference>
<dbReference type="Pfam" id="PF00892">
    <property type="entry name" value="EamA"/>
    <property type="match status" value="2"/>
</dbReference>
<evidence type="ECO:0000256" key="3">
    <source>
        <dbReference type="ARBA" id="ARBA00022692"/>
    </source>
</evidence>
<feature type="transmembrane region" description="Helical" evidence="6">
    <location>
        <begin position="166"/>
        <end position="184"/>
    </location>
</feature>
<dbReference type="InterPro" id="IPR000620">
    <property type="entry name" value="EamA_dom"/>
</dbReference>
<feature type="transmembrane region" description="Helical" evidence="6">
    <location>
        <begin position="71"/>
        <end position="94"/>
    </location>
</feature>
<feature type="transmembrane region" description="Helical" evidence="6">
    <location>
        <begin position="247"/>
        <end position="269"/>
    </location>
</feature>
<feature type="transmembrane region" description="Helical" evidence="6">
    <location>
        <begin position="191"/>
        <end position="208"/>
    </location>
</feature>
<dbReference type="InterPro" id="IPR037185">
    <property type="entry name" value="EmrE-like"/>
</dbReference>
<feature type="transmembrane region" description="Helical" evidence="6">
    <location>
        <begin position="303"/>
        <end position="323"/>
    </location>
</feature>
<dbReference type="SUPFAM" id="SSF103481">
    <property type="entry name" value="Multidrug resistance efflux transporter EmrE"/>
    <property type="match status" value="2"/>
</dbReference>
<name>A0A1L3I6B9_9RHOB</name>
<evidence type="ECO:0000256" key="5">
    <source>
        <dbReference type="ARBA" id="ARBA00023136"/>
    </source>
</evidence>
<dbReference type="EMBL" id="CP016364">
    <property type="protein sequence ID" value="APG47689.1"/>
    <property type="molecule type" value="Genomic_DNA"/>
</dbReference>
<keyword evidence="9" id="KW-1185">Reference proteome</keyword>
<dbReference type="PANTHER" id="PTHR22911">
    <property type="entry name" value="ACYL-MALONYL CONDENSING ENZYME-RELATED"/>
    <property type="match status" value="1"/>
</dbReference>
<dbReference type="KEGG" id="php:PhaeoP97_02295"/>
<evidence type="ECO:0000256" key="2">
    <source>
        <dbReference type="ARBA" id="ARBA00009853"/>
    </source>
</evidence>
<sequence length="371" mass="39089">MCSGDHACVHNGGFGKRKDRLSEWLVNSKVSAVVIARCASQFIHDAPSGGLLLVAATGSAGRMINTRQNPALAAALILLATVFIAGTTLVAKALGTEALGAPLHPLQISFGRFVFAFLAISTLVALRRPRFTAPHWGLHLGRTSFGWMGVTLMFAAVAYIPLADATAITFLNPVFGMLLAIPLLGETVGRWRWAAAAIALLGAMVLLRPTPASFQPASLLALAAAAVMGLELIFIKRLAGREKPLQILWFNNLLGSVIASVAVMAVWQSPTAEQWALMVALGSMMACAQGCFINGMARADASFVAPFSYATLIFAALYDFAIFAEAPDGITATGAAIILAGAALLAWREGRQRPPTLHVDPGAQADQDLSR</sequence>
<reference evidence="9" key="1">
    <citation type="submission" date="2016-07" db="EMBL/GenBank/DDBJ databases">
        <title>Phaeobacter portensis sp. nov., a tropodithietic acid producing bacterium isolated from a German harbor.</title>
        <authorList>
            <person name="Freese H.M."/>
            <person name="Bunk B."/>
            <person name="Breider S."/>
            <person name="Brinkhoff T."/>
        </authorList>
    </citation>
    <scope>NUCLEOTIDE SEQUENCE [LARGE SCALE GENOMIC DNA]</scope>
    <source>
        <strain evidence="9">P97</strain>
    </source>
</reference>
<feature type="transmembrane region" description="Helical" evidence="6">
    <location>
        <begin position="214"/>
        <end position="235"/>
    </location>
</feature>
<gene>
    <name evidence="8" type="ORF">PhaeoP97_02295</name>
</gene>
<dbReference type="Proteomes" id="UP000183859">
    <property type="component" value="Chromosome"/>
</dbReference>
<keyword evidence="5 6" id="KW-0472">Membrane</keyword>
<proteinExistence type="inferred from homology"/>
<evidence type="ECO:0000256" key="6">
    <source>
        <dbReference type="SAM" id="Phobius"/>
    </source>
</evidence>
<feature type="domain" description="EamA" evidence="7">
    <location>
        <begin position="217"/>
        <end position="346"/>
    </location>
</feature>
<feature type="transmembrane region" description="Helical" evidence="6">
    <location>
        <begin position="138"/>
        <end position="160"/>
    </location>
</feature>
<evidence type="ECO:0000313" key="9">
    <source>
        <dbReference type="Proteomes" id="UP000183859"/>
    </source>
</evidence>
<comment type="similarity">
    <text evidence="2">Belongs to the drug/metabolite transporter (DMT) superfamily. 10 TMS drug/metabolite exporter (DME) (TC 2.A.7.3) family.</text>
</comment>
<evidence type="ECO:0000259" key="7">
    <source>
        <dbReference type="Pfam" id="PF00892"/>
    </source>
</evidence>
<keyword evidence="4 6" id="KW-1133">Transmembrane helix</keyword>
<dbReference type="STRING" id="1844006.PhaeoP97_02295"/>
<dbReference type="GO" id="GO:0016020">
    <property type="term" value="C:membrane"/>
    <property type="evidence" value="ECO:0007669"/>
    <property type="project" value="UniProtKB-SubCell"/>
</dbReference>
<organism evidence="8 9">
    <name type="scientific">Phaeobacter porticola</name>
    <dbReference type="NCBI Taxonomy" id="1844006"/>
    <lineage>
        <taxon>Bacteria</taxon>
        <taxon>Pseudomonadati</taxon>
        <taxon>Pseudomonadota</taxon>
        <taxon>Alphaproteobacteria</taxon>
        <taxon>Rhodobacterales</taxon>
        <taxon>Roseobacteraceae</taxon>
        <taxon>Phaeobacter</taxon>
    </lineage>
</organism>
<evidence type="ECO:0000256" key="1">
    <source>
        <dbReference type="ARBA" id="ARBA00004141"/>
    </source>
</evidence>
<keyword evidence="3 6" id="KW-0812">Transmembrane</keyword>
<feature type="domain" description="EamA" evidence="7">
    <location>
        <begin position="73"/>
        <end position="207"/>
    </location>
</feature>
<protein>
    <submittedName>
        <fullName evidence="8">Putative S-adenosylmethionine uptake transporter</fullName>
    </submittedName>
</protein>
<evidence type="ECO:0000313" key="8">
    <source>
        <dbReference type="EMBL" id="APG47689.1"/>
    </source>
</evidence>
<accession>A0A1L3I6B9</accession>
<evidence type="ECO:0000256" key="4">
    <source>
        <dbReference type="ARBA" id="ARBA00022989"/>
    </source>
</evidence>
<dbReference type="AlphaFoldDB" id="A0A1L3I6B9"/>
<feature type="transmembrane region" description="Helical" evidence="6">
    <location>
        <begin position="329"/>
        <end position="347"/>
    </location>
</feature>